<evidence type="ECO:0000313" key="5">
    <source>
        <dbReference type="EMBL" id="SDW78454.1"/>
    </source>
</evidence>
<protein>
    <recommendedName>
        <fullName evidence="4">Nucleoside triphosphate pyrophosphatase</fullName>
        <ecNumber evidence="4">3.6.1.9</ecNumber>
    </recommendedName>
    <alternativeName>
        <fullName evidence="4">Nucleotide pyrophosphatase</fullName>
        <shortName evidence="4">Nucleotide PPase</shortName>
    </alternativeName>
</protein>
<dbReference type="GO" id="GO:0005737">
    <property type="term" value="C:cytoplasm"/>
    <property type="evidence" value="ECO:0007669"/>
    <property type="project" value="UniProtKB-SubCell"/>
</dbReference>
<dbReference type="CDD" id="cd00555">
    <property type="entry name" value="Maf"/>
    <property type="match status" value="1"/>
</dbReference>
<dbReference type="GO" id="GO:0009117">
    <property type="term" value="P:nucleotide metabolic process"/>
    <property type="evidence" value="ECO:0007669"/>
    <property type="project" value="UniProtKB-KW"/>
</dbReference>
<dbReference type="EMBL" id="FNOI01000002">
    <property type="protein sequence ID" value="SDW78454.1"/>
    <property type="molecule type" value="Genomic_DNA"/>
</dbReference>
<comment type="similarity">
    <text evidence="4">Belongs to the Maf family.</text>
</comment>
<comment type="function">
    <text evidence="4">Nucleoside triphosphate pyrophosphatase. May have a dual role in cell division arrest and in preventing the incorporation of modified nucleotides into cellular nucleic acids.</text>
</comment>
<gene>
    <name evidence="5" type="ORF">SAMN04488001_1800</name>
</gene>
<reference evidence="6" key="1">
    <citation type="submission" date="2016-10" db="EMBL/GenBank/DDBJ databases">
        <authorList>
            <person name="Varghese N."/>
            <person name="Submissions S."/>
        </authorList>
    </citation>
    <scope>NUCLEOTIDE SEQUENCE [LARGE SCALE GENOMIC DNA]</scope>
    <source>
        <strain evidence="6">DSM 26922</strain>
    </source>
</reference>
<dbReference type="OrthoDB" id="9813962at2"/>
<dbReference type="NCBIfam" id="TIGR00172">
    <property type="entry name" value="maf"/>
    <property type="match status" value="1"/>
</dbReference>
<comment type="catalytic activity">
    <reaction evidence="4">
        <text>a 2'-deoxyribonucleoside 5'-triphosphate + H2O = a 2'-deoxyribonucleoside 5'-phosphate + diphosphate + H(+)</text>
        <dbReference type="Rhea" id="RHEA:44644"/>
        <dbReference type="ChEBI" id="CHEBI:15377"/>
        <dbReference type="ChEBI" id="CHEBI:15378"/>
        <dbReference type="ChEBI" id="CHEBI:33019"/>
        <dbReference type="ChEBI" id="CHEBI:61560"/>
        <dbReference type="ChEBI" id="CHEBI:65317"/>
        <dbReference type="EC" id="3.6.1.9"/>
    </reaction>
</comment>
<comment type="subcellular location">
    <subcellularLocation>
        <location evidence="4">Cytoplasm</location>
    </subcellularLocation>
</comment>
<comment type="caution">
    <text evidence="4">Lacks conserved residue(s) required for the propagation of feature annotation.</text>
</comment>
<evidence type="ECO:0000313" key="6">
    <source>
        <dbReference type="Proteomes" id="UP000199441"/>
    </source>
</evidence>
<dbReference type="EC" id="3.6.1.9" evidence="4"/>
<dbReference type="Gene3D" id="3.90.950.10">
    <property type="match status" value="1"/>
</dbReference>
<keyword evidence="6" id="KW-1185">Reference proteome</keyword>
<dbReference type="AlphaFoldDB" id="A0A1H2WDV8"/>
<organism evidence="5 6">
    <name type="scientific">Litoreibacter albidus</name>
    <dbReference type="NCBI Taxonomy" id="670155"/>
    <lineage>
        <taxon>Bacteria</taxon>
        <taxon>Pseudomonadati</taxon>
        <taxon>Pseudomonadota</taxon>
        <taxon>Alphaproteobacteria</taxon>
        <taxon>Rhodobacterales</taxon>
        <taxon>Roseobacteraceae</taxon>
        <taxon>Litoreibacter</taxon>
    </lineage>
</organism>
<keyword evidence="4" id="KW-0963">Cytoplasm</keyword>
<dbReference type="InterPro" id="IPR029001">
    <property type="entry name" value="ITPase-like_fam"/>
</dbReference>
<dbReference type="PANTHER" id="PTHR43213:SF5">
    <property type="entry name" value="BIFUNCTIONAL DTTP_UTP PYROPHOSPHATASE_METHYLTRANSFERASE PROTEIN-RELATED"/>
    <property type="match status" value="1"/>
</dbReference>
<comment type="catalytic activity">
    <reaction evidence="4">
        <text>a ribonucleoside 5'-triphosphate + H2O = a ribonucleoside 5'-phosphate + diphosphate + H(+)</text>
        <dbReference type="Rhea" id="RHEA:23996"/>
        <dbReference type="ChEBI" id="CHEBI:15377"/>
        <dbReference type="ChEBI" id="CHEBI:15378"/>
        <dbReference type="ChEBI" id="CHEBI:33019"/>
        <dbReference type="ChEBI" id="CHEBI:58043"/>
        <dbReference type="ChEBI" id="CHEBI:61557"/>
        <dbReference type="EC" id="3.6.1.9"/>
    </reaction>
</comment>
<dbReference type="HAMAP" id="MF_00528">
    <property type="entry name" value="Maf"/>
    <property type="match status" value="1"/>
</dbReference>
<evidence type="ECO:0000256" key="2">
    <source>
        <dbReference type="ARBA" id="ARBA00022801"/>
    </source>
</evidence>
<name>A0A1H2WDV8_9RHOB</name>
<keyword evidence="2 4" id="KW-0378">Hydrolase</keyword>
<evidence type="ECO:0000256" key="3">
    <source>
        <dbReference type="ARBA" id="ARBA00023080"/>
    </source>
</evidence>
<comment type="cofactor">
    <cofactor evidence="1 4">
        <name>a divalent metal cation</name>
        <dbReference type="ChEBI" id="CHEBI:60240"/>
    </cofactor>
</comment>
<proteinExistence type="inferred from homology"/>
<feature type="active site" description="Proton acceptor" evidence="4">
    <location>
        <position position="76"/>
    </location>
</feature>
<evidence type="ECO:0000256" key="1">
    <source>
        <dbReference type="ARBA" id="ARBA00001968"/>
    </source>
</evidence>
<dbReference type="SUPFAM" id="SSF52972">
    <property type="entry name" value="ITPase-like"/>
    <property type="match status" value="1"/>
</dbReference>
<evidence type="ECO:0000256" key="4">
    <source>
        <dbReference type="HAMAP-Rule" id="MF_00528"/>
    </source>
</evidence>
<dbReference type="Proteomes" id="UP000199441">
    <property type="component" value="Unassembled WGS sequence"/>
</dbReference>
<dbReference type="RefSeq" id="WP_089946569.1">
    <property type="nucleotide sequence ID" value="NZ_FNOI01000002.1"/>
</dbReference>
<dbReference type="STRING" id="670155.SAMN04488001_1800"/>
<dbReference type="PIRSF" id="PIRSF006305">
    <property type="entry name" value="Maf"/>
    <property type="match status" value="1"/>
</dbReference>
<sequence length="199" mass="21682">MTRPIILASGSETRQAMLRQAGVDFTSKLARIDEDSIKASLLAEDAPPRDVADALAEFKARRVAQQHPEALVIGSDQVLEVGGAILSKPVTAEDAIAQLSQMSGKQHKLLSAVVIYEDAKPVWRTVGQVRLTVRILSPDYIESYVARNWEDIRHCVGGYQIEAEGARLFARVDGDYFTVLGMPLLDVLGYLTMSGAIDG</sequence>
<dbReference type="PANTHER" id="PTHR43213">
    <property type="entry name" value="BIFUNCTIONAL DTTP/UTP PYROPHOSPHATASE/METHYLTRANSFERASE PROTEIN-RELATED"/>
    <property type="match status" value="1"/>
</dbReference>
<dbReference type="Pfam" id="PF02545">
    <property type="entry name" value="Maf"/>
    <property type="match status" value="1"/>
</dbReference>
<accession>A0A1H2WDV8</accession>
<dbReference type="InterPro" id="IPR003697">
    <property type="entry name" value="Maf-like"/>
</dbReference>
<keyword evidence="3 4" id="KW-0546">Nucleotide metabolism</keyword>
<dbReference type="GO" id="GO:0047429">
    <property type="term" value="F:nucleoside triphosphate diphosphatase activity"/>
    <property type="evidence" value="ECO:0007669"/>
    <property type="project" value="UniProtKB-EC"/>
</dbReference>